<sequence>MNFAAPWFLLGTAFAGLVGVLLILGGFGVARAIKRFGDEDRVKALTTADPSKRRAWKGVLLVLATALAFVAAARPQYGKGTRLVPATNVDVVVVLDYSKSMYARDVEPSRIFRAKVEVARLIKDLEGARFGAVAFAGEPMGFPLTADGAAIAQFFRQLDPNDMPIGGTAIARALDQANELLRRDPKSAEHKRIILLVTDGEDLEGYPLSVAQAIGAQGTTIHVVQIGGRTPEPIPEVGPDGRIVGWRQDRQGKPLTTELSLSGEQQLASIAQATPGGQIIRAEKGTTGIETIAAELRRQMKSEFSERVETVYADVYFYPLGLAILLLIVEVFLKDAPRRRFVATH</sequence>
<accession>A0A150PFB8</accession>
<protein>
    <recommendedName>
        <fullName evidence="6">VWFA domain-containing protein</fullName>
    </recommendedName>
</protein>
<dbReference type="AlphaFoldDB" id="A0A150PFB8"/>
<proteinExistence type="predicted"/>
<dbReference type="InterPro" id="IPR036465">
    <property type="entry name" value="vWFA_dom_sf"/>
</dbReference>
<dbReference type="PANTHER" id="PTHR22550:SF5">
    <property type="entry name" value="LEUCINE ZIPPER PROTEIN 4"/>
    <property type="match status" value="1"/>
</dbReference>
<name>A0A150PFB8_SORCE</name>
<keyword evidence="2 5" id="KW-0812">Transmembrane</keyword>
<feature type="domain" description="VWFA" evidence="6">
    <location>
        <begin position="90"/>
        <end position="296"/>
    </location>
</feature>
<feature type="transmembrane region" description="Helical" evidence="5">
    <location>
        <begin position="6"/>
        <end position="33"/>
    </location>
</feature>
<dbReference type="Proteomes" id="UP000075420">
    <property type="component" value="Unassembled WGS sequence"/>
</dbReference>
<evidence type="ECO:0000313" key="8">
    <source>
        <dbReference type="Proteomes" id="UP000075420"/>
    </source>
</evidence>
<keyword evidence="1" id="KW-1003">Cell membrane</keyword>
<evidence type="ECO:0000256" key="4">
    <source>
        <dbReference type="ARBA" id="ARBA00023136"/>
    </source>
</evidence>
<comment type="caution">
    <text evidence="7">The sequence shown here is derived from an EMBL/GenBank/DDBJ whole genome shotgun (WGS) entry which is preliminary data.</text>
</comment>
<dbReference type="Gene3D" id="3.40.50.410">
    <property type="entry name" value="von Willebrand factor, type A domain"/>
    <property type="match status" value="1"/>
</dbReference>
<dbReference type="PANTHER" id="PTHR22550">
    <property type="entry name" value="SPORE GERMINATION PROTEIN"/>
    <property type="match status" value="1"/>
</dbReference>
<evidence type="ECO:0000256" key="3">
    <source>
        <dbReference type="ARBA" id="ARBA00022989"/>
    </source>
</evidence>
<evidence type="ECO:0000256" key="1">
    <source>
        <dbReference type="ARBA" id="ARBA00022475"/>
    </source>
</evidence>
<feature type="non-terminal residue" evidence="7">
    <location>
        <position position="345"/>
    </location>
</feature>
<dbReference type="EMBL" id="JELY01001862">
    <property type="protein sequence ID" value="KYF54376.1"/>
    <property type="molecule type" value="Genomic_DNA"/>
</dbReference>
<keyword evidence="3 5" id="KW-1133">Transmembrane helix</keyword>
<dbReference type="InterPro" id="IPR050768">
    <property type="entry name" value="UPF0353/GerABKA_families"/>
</dbReference>
<dbReference type="InterPro" id="IPR002035">
    <property type="entry name" value="VWF_A"/>
</dbReference>
<dbReference type="Pfam" id="PF13519">
    <property type="entry name" value="VWA_2"/>
    <property type="match status" value="1"/>
</dbReference>
<evidence type="ECO:0000256" key="5">
    <source>
        <dbReference type="SAM" id="Phobius"/>
    </source>
</evidence>
<dbReference type="SMART" id="SM00327">
    <property type="entry name" value="VWA"/>
    <property type="match status" value="1"/>
</dbReference>
<reference evidence="7 8" key="1">
    <citation type="submission" date="2014-02" db="EMBL/GenBank/DDBJ databases">
        <title>The small core and large imbalanced accessory genome model reveals a collaborative survival strategy of Sorangium cellulosum strains in nature.</title>
        <authorList>
            <person name="Han K."/>
            <person name="Peng R."/>
            <person name="Blom J."/>
            <person name="Li Y.-Z."/>
        </authorList>
    </citation>
    <scope>NUCLEOTIDE SEQUENCE [LARGE SCALE GENOMIC DNA]</scope>
    <source>
        <strain evidence="7 8">So0157-25</strain>
    </source>
</reference>
<organism evidence="7 8">
    <name type="scientific">Sorangium cellulosum</name>
    <name type="common">Polyangium cellulosum</name>
    <dbReference type="NCBI Taxonomy" id="56"/>
    <lineage>
        <taxon>Bacteria</taxon>
        <taxon>Pseudomonadati</taxon>
        <taxon>Myxococcota</taxon>
        <taxon>Polyangia</taxon>
        <taxon>Polyangiales</taxon>
        <taxon>Polyangiaceae</taxon>
        <taxon>Sorangium</taxon>
    </lineage>
</organism>
<evidence type="ECO:0000259" key="6">
    <source>
        <dbReference type="PROSITE" id="PS50234"/>
    </source>
</evidence>
<gene>
    <name evidence="7" type="ORF">BE08_40915</name>
</gene>
<evidence type="ECO:0000313" key="7">
    <source>
        <dbReference type="EMBL" id="KYF54376.1"/>
    </source>
</evidence>
<keyword evidence="4 5" id="KW-0472">Membrane</keyword>
<evidence type="ECO:0000256" key="2">
    <source>
        <dbReference type="ARBA" id="ARBA00022692"/>
    </source>
</evidence>
<feature type="transmembrane region" description="Helical" evidence="5">
    <location>
        <begin position="315"/>
        <end position="333"/>
    </location>
</feature>
<dbReference type="SUPFAM" id="SSF53300">
    <property type="entry name" value="vWA-like"/>
    <property type="match status" value="1"/>
</dbReference>
<feature type="transmembrane region" description="Helical" evidence="5">
    <location>
        <begin position="54"/>
        <end position="73"/>
    </location>
</feature>
<dbReference type="PROSITE" id="PS50234">
    <property type="entry name" value="VWFA"/>
    <property type="match status" value="1"/>
</dbReference>